<evidence type="ECO:0000313" key="3">
    <source>
        <dbReference type="Proteomes" id="UP000657918"/>
    </source>
</evidence>
<sequence length="66" mass="7566">MKVQKRRSVRRSIEVPVMEMCLDGIFVMYQFPIKLVVALPVGMSGGGSIMIILPPRSADIWFRWDI</sequence>
<accession>A0A835J5Z7</accession>
<gene>
    <name evidence="2" type="ORF">SADUNF_Sadunf18G0046100</name>
</gene>
<evidence type="ECO:0000313" key="2">
    <source>
        <dbReference type="EMBL" id="KAF9662369.1"/>
    </source>
</evidence>
<dbReference type="Proteomes" id="UP000657918">
    <property type="component" value="Unassembled WGS sequence"/>
</dbReference>
<name>A0A835J5Z7_9ROSI</name>
<dbReference type="EMBL" id="JADGMS010000018">
    <property type="protein sequence ID" value="KAF9662369.1"/>
    <property type="molecule type" value="Genomic_DNA"/>
</dbReference>
<dbReference type="AlphaFoldDB" id="A0A835J5Z7"/>
<feature type="transmembrane region" description="Helical" evidence="1">
    <location>
        <begin position="35"/>
        <end position="53"/>
    </location>
</feature>
<keyword evidence="1" id="KW-0812">Transmembrane</keyword>
<keyword evidence="1" id="KW-0472">Membrane</keyword>
<evidence type="ECO:0000256" key="1">
    <source>
        <dbReference type="SAM" id="Phobius"/>
    </source>
</evidence>
<keyword evidence="3" id="KW-1185">Reference proteome</keyword>
<comment type="caution">
    <text evidence="2">The sequence shown here is derived from an EMBL/GenBank/DDBJ whole genome shotgun (WGS) entry which is preliminary data.</text>
</comment>
<proteinExistence type="predicted"/>
<keyword evidence="1" id="KW-1133">Transmembrane helix</keyword>
<organism evidence="2 3">
    <name type="scientific">Salix dunnii</name>
    <dbReference type="NCBI Taxonomy" id="1413687"/>
    <lineage>
        <taxon>Eukaryota</taxon>
        <taxon>Viridiplantae</taxon>
        <taxon>Streptophyta</taxon>
        <taxon>Embryophyta</taxon>
        <taxon>Tracheophyta</taxon>
        <taxon>Spermatophyta</taxon>
        <taxon>Magnoliopsida</taxon>
        <taxon>eudicotyledons</taxon>
        <taxon>Gunneridae</taxon>
        <taxon>Pentapetalae</taxon>
        <taxon>rosids</taxon>
        <taxon>fabids</taxon>
        <taxon>Malpighiales</taxon>
        <taxon>Salicaceae</taxon>
        <taxon>Saliceae</taxon>
        <taxon>Salix</taxon>
    </lineage>
</organism>
<reference evidence="2 3" key="1">
    <citation type="submission" date="2020-10" db="EMBL/GenBank/DDBJ databases">
        <title>Plant Genome Project.</title>
        <authorList>
            <person name="Zhang R.-G."/>
        </authorList>
    </citation>
    <scope>NUCLEOTIDE SEQUENCE [LARGE SCALE GENOMIC DNA]</scope>
    <source>
        <strain evidence="2">FAFU-HL-1</strain>
        <tissue evidence="2">Leaf</tissue>
    </source>
</reference>
<protein>
    <submittedName>
        <fullName evidence="2">Uncharacterized protein</fullName>
    </submittedName>
</protein>